<proteinExistence type="predicted"/>
<dbReference type="RefSeq" id="WP_141194825.1">
    <property type="nucleotide sequence ID" value="NZ_FXYF01000005.1"/>
</dbReference>
<evidence type="ECO:0000313" key="3">
    <source>
        <dbReference type="Proteomes" id="UP000207598"/>
    </source>
</evidence>
<name>A0A238KBJ4_9RHOB</name>
<sequence>MKRYLYISGGAHALLFAWVLLGDMFASAPPEMQVADVTILSEAEFAALTAPRAEQPAPEPVAPAAAPEPVPEPAPEPPPEPVPEPAPQPVPEPTPAPEPAPAPEPVPEPAPEPVPEPQPAPAPLPAPTPAPPAPEPAPRPVLAPNASVRPQPRPADRIADTPVEPPPDPTVPPAEETQQAADPDAVSPDVTEEAQEAAAPPETTTEIVTEAATPPAAAAPSSSLRPKARPQTLAQAAQPAPTPTPTPAPDRQADAAPAPTPTPTPTPTPAPALPDVNADITAALQEALSAGGPDVPAGPPLSRGEQDAFRLAVQSCWLVDPGSEASEVTVTIGFEMEHDGMVVANSIKLLNASGGSASAVDTAFSKARIAVLRCQTQGRNGYSLPAEKYDQWKQIELTFNPEDMRQR</sequence>
<evidence type="ECO:0000256" key="1">
    <source>
        <dbReference type="SAM" id="MobiDB-lite"/>
    </source>
</evidence>
<dbReference type="AlphaFoldDB" id="A0A238KBJ4"/>
<accession>A0A238KBJ4</accession>
<protein>
    <recommendedName>
        <fullName evidence="4">Cell division and transport-associated protein TolA</fullName>
    </recommendedName>
</protein>
<dbReference type="EMBL" id="FXYF01000005">
    <property type="protein sequence ID" value="SMX40213.1"/>
    <property type="molecule type" value="Genomic_DNA"/>
</dbReference>
<keyword evidence="3" id="KW-1185">Reference proteome</keyword>
<feature type="compositionally biased region" description="Low complexity" evidence="1">
    <location>
        <begin position="229"/>
        <end position="239"/>
    </location>
</feature>
<reference evidence="2 3" key="1">
    <citation type="submission" date="2017-05" db="EMBL/GenBank/DDBJ databases">
        <authorList>
            <person name="Song R."/>
            <person name="Chenine A.L."/>
            <person name="Ruprecht R.M."/>
        </authorList>
    </citation>
    <scope>NUCLEOTIDE SEQUENCE [LARGE SCALE GENOMIC DNA]</scope>
    <source>
        <strain evidence="2 3">CECT 8898</strain>
    </source>
</reference>
<dbReference type="Proteomes" id="UP000207598">
    <property type="component" value="Unassembled WGS sequence"/>
</dbReference>
<feature type="compositionally biased region" description="Pro residues" evidence="1">
    <location>
        <begin position="258"/>
        <end position="272"/>
    </location>
</feature>
<evidence type="ECO:0008006" key="4">
    <source>
        <dbReference type="Google" id="ProtNLM"/>
    </source>
</evidence>
<dbReference type="Gene3D" id="3.30.1150.10">
    <property type="match status" value="1"/>
</dbReference>
<feature type="compositionally biased region" description="Low complexity" evidence="1">
    <location>
        <begin position="196"/>
        <end position="220"/>
    </location>
</feature>
<feature type="region of interest" description="Disordered" evidence="1">
    <location>
        <begin position="50"/>
        <end position="275"/>
    </location>
</feature>
<organism evidence="2 3">
    <name type="scientific">Maliponia aquimaris</name>
    <dbReference type="NCBI Taxonomy" id="1673631"/>
    <lineage>
        <taxon>Bacteria</taxon>
        <taxon>Pseudomonadati</taxon>
        <taxon>Pseudomonadota</taxon>
        <taxon>Alphaproteobacteria</taxon>
        <taxon>Rhodobacterales</taxon>
        <taxon>Paracoccaceae</taxon>
        <taxon>Maliponia</taxon>
    </lineage>
</organism>
<dbReference type="OrthoDB" id="7161229at2"/>
<gene>
    <name evidence="2" type="ORF">MAA8898_02075</name>
</gene>
<evidence type="ECO:0000313" key="2">
    <source>
        <dbReference type="EMBL" id="SMX40213.1"/>
    </source>
</evidence>
<feature type="compositionally biased region" description="Pro residues" evidence="1">
    <location>
        <begin position="57"/>
        <end position="141"/>
    </location>
</feature>
<feature type="compositionally biased region" description="Pro residues" evidence="1">
    <location>
        <begin position="163"/>
        <end position="172"/>
    </location>
</feature>